<dbReference type="PROSITE" id="PS51634">
    <property type="entry name" value="CRC"/>
    <property type="match status" value="1"/>
</dbReference>
<dbReference type="InterPro" id="IPR005172">
    <property type="entry name" value="CRC"/>
</dbReference>
<dbReference type="GO" id="GO:0006355">
    <property type="term" value="P:regulation of DNA-templated transcription"/>
    <property type="evidence" value="ECO:0000318"/>
    <property type="project" value="GO_Central"/>
</dbReference>
<dbReference type="STRING" id="5888.A0DIF1"/>
<gene>
    <name evidence="5" type="ORF">GSPATT00017190001</name>
</gene>
<dbReference type="KEGG" id="ptm:GSPATT00017190001"/>
<accession>A0DIF1</accession>
<keyword evidence="6" id="KW-1185">Reference proteome</keyword>
<comment type="similarity">
    <text evidence="2">Belongs to the lin-54 family.</text>
</comment>
<proteinExistence type="inferred from homology"/>
<dbReference type="GO" id="GO:0005634">
    <property type="term" value="C:nucleus"/>
    <property type="evidence" value="ECO:0000318"/>
    <property type="project" value="GO_Central"/>
</dbReference>
<name>A0DIF1_PARTE</name>
<dbReference type="Proteomes" id="UP000000600">
    <property type="component" value="Unassembled WGS sequence"/>
</dbReference>
<dbReference type="OrthoDB" id="6283463at2759"/>
<organism evidence="5 6">
    <name type="scientific">Paramecium tetraurelia</name>
    <dbReference type="NCBI Taxonomy" id="5888"/>
    <lineage>
        <taxon>Eukaryota</taxon>
        <taxon>Sar</taxon>
        <taxon>Alveolata</taxon>
        <taxon>Ciliophora</taxon>
        <taxon>Intramacronucleata</taxon>
        <taxon>Oligohymenophorea</taxon>
        <taxon>Peniculida</taxon>
        <taxon>Parameciidae</taxon>
        <taxon>Paramecium</taxon>
    </lineage>
</organism>
<dbReference type="InterPro" id="IPR033467">
    <property type="entry name" value="Tesmin/TSO1-like_CXC"/>
</dbReference>
<reference evidence="5 6" key="1">
    <citation type="journal article" date="2006" name="Nature">
        <title>Global trends of whole-genome duplications revealed by the ciliate Paramecium tetraurelia.</title>
        <authorList>
            <consortium name="Genoscope"/>
            <person name="Aury J.-M."/>
            <person name="Jaillon O."/>
            <person name="Duret L."/>
            <person name="Noel B."/>
            <person name="Jubin C."/>
            <person name="Porcel B.M."/>
            <person name="Segurens B."/>
            <person name="Daubin V."/>
            <person name="Anthouard V."/>
            <person name="Aiach N."/>
            <person name="Arnaiz O."/>
            <person name="Billaut A."/>
            <person name="Beisson J."/>
            <person name="Blanc I."/>
            <person name="Bouhouche K."/>
            <person name="Camara F."/>
            <person name="Duharcourt S."/>
            <person name="Guigo R."/>
            <person name="Gogendeau D."/>
            <person name="Katinka M."/>
            <person name="Keller A.-M."/>
            <person name="Kissmehl R."/>
            <person name="Klotz C."/>
            <person name="Koll F."/>
            <person name="Le Moue A."/>
            <person name="Lepere C."/>
            <person name="Malinsky S."/>
            <person name="Nowacki M."/>
            <person name="Nowak J.K."/>
            <person name="Plattner H."/>
            <person name="Poulain J."/>
            <person name="Ruiz F."/>
            <person name="Serrano V."/>
            <person name="Zagulski M."/>
            <person name="Dessen P."/>
            <person name="Betermier M."/>
            <person name="Weissenbach J."/>
            <person name="Scarpelli C."/>
            <person name="Schachter V."/>
            <person name="Sperling L."/>
            <person name="Meyer E."/>
            <person name="Cohen J."/>
            <person name="Wincker P."/>
        </authorList>
    </citation>
    <scope>NUCLEOTIDE SEQUENCE [LARGE SCALE GENOMIC DNA]</scope>
    <source>
        <strain evidence="5 6">Stock d4-2</strain>
    </source>
</reference>
<dbReference type="GeneID" id="5036000"/>
<dbReference type="AlphaFoldDB" id="A0DIF1"/>
<dbReference type="Pfam" id="PF03638">
    <property type="entry name" value="TCR"/>
    <property type="match status" value="2"/>
</dbReference>
<evidence type="ECO:0000259" key="4">
    <source>
        <dbReference type="PROSITE" id="PS51634"/>
    </source>
</evidence>
<sequence>MNPQMYYYSESECEAINQSICQSFRGFLDEDSQIGIAQSIDDQFEQISAPNSVQFSTQCSSVHLKDHKSEIGEDLDDLRCSEIEPSEVMSPKPQIKCQCSKSQCQQSYCECFARGKTCGKHCGCQNCQNMQMNKKLGKIQKRLVKQKRIKQRTPRYLKGCTCGKSKCQNNFCSCHQDGKYCNSECKCVDCKNVYNFCLKIFPEIEHVESNEMESTNANVVLFIIGCENSSNFQNLNKLSNKSDI</sequence>
<dbReference type="eggNOG" id="KOG1171">
    <property type="taxonomic scope" value="Eukaryota"/>
</dbReference>
<dbReference type="PANTHER" id="PTHR12446">
    <property type="entry name" value="TESMIN/TSO1-RELATED"/>
    <property type="match status" value="1"/>
</dbReference>
<feature type="domain" description="CRC" evidence="4">
    <location>
        <begin position="93"/>
        <end position="195"/>
    </location>
</feature>
<evidence type="ECO:0000313" key="5">
    <source>
        <dbReference type="EMBL" id="CAK82818.1"/>
    </source>
</evidence>
<evidence type="ECO:0000256" key="3">
    <source>
        <dbReference type="ARBA" id="ARBA00023242"/>
    </source>
</evidence>
<dbReference type="PANTHER" id="PTHR12446:SF34">
    <property type="entry name" value="PROTEIN LIN-54 HOMOLOG"/>
    <property type="match status" value="1"/>
</dbReference>
<evidence type="ECO:0000256" key="2">
    <source>
        <dbReference type="ARBA" id="ARBA00007267"/>
    </source>
</evidence>
<dbReference type="InterPro" id="IPR028307">
    <property type="entry name" value="Lin-54_fam"/>
</dbReference>
<evidence type="ECO:0000313" key="6">
    <source>
        <dbReference type="Proteomes" id="UP000000600"/>
    </source>
</evidence>
<dbReference type="InParanoid" id="A0DIF1"/>
<dbReference type="RefSeq" id="XP_001450215.1">
    <property type="nucleotide sequence ID" value="XM_001450178.2"/>
</dbReference>
<comment type="subcellular location">
    <subcellularLocation>
        <location evidence="1">Nucleus</location>
    </subcellularLocation>
</comment>
<protein>
    <recommendedName>
        <fullName evidence="4">CRC domain-containing protein</fullName>
    </recommendedName>
</protein>
<dbReference type="OMA" id="RCSEIEP"/>
<dbReference type="EMBL" id="CT868441">
    <property type="protein sequence ID" value="CAK82818.1"/>
    <property type="molecule type" value="Genomic_DNA"/>
</dbReference>
<dbReference type="SMART" id="SM01114">
    <property type="entry name" value="CXC"/>
    <property type="match status" value="2"/>
</dbReference>
<dbReference type="HOGENOM" id="CLU_1139879_0_0_1"/>
<keyword evidence="3" id="KW-0539">Nucleus</keyword>
<evidence type="ECO:0000256" key="1">
    <source>
        <dbReference type="ARBA" id="ARBA00004123"/>
    </source>
</evidence>